<dbReference type="EMBL" id="CAMXCT020006541">
    <property type="protein sequence ID" value="CAL1169009.1"/>
    <property type="molecule type" value="Genomic_DNA"/>
</dbReference>
<reference evidence="1" key="1">
    <citation type="submission" date="2022-10" db="EMBL/GenBank/DDBJ databases">
        <authorList>
            <person name="Chen Y."/>
            <person name="Dougan E. K."/>
            <person name="Chan C."/>
            <person name="Rhodes N."/>
            <person name="Thang M."/>
        </authorList>
    </citation>
    <scope>NUCLEOTIDE SEQUENCE</scope>
</reference>
<gene>
    <name evidence="1" type="ORF">C1SCF055_LOCUS40454</name>
</gene>
<dbReference type="OrthoDB" id="10590515at2759"/>
<evidence type="ECO:0000313" key="3">
    <source>
        <dbReference type="Proteomes" id="UP001152797"/>
    </source>
</evidence>
<evidence type="ECO:0000313" key="2">
    <source>
        <dbReference type="EMBL" id="CAL4802946.1"/>
    </source>
</evidence>
<organism evidence="1">
    <name type="scientific">Cladocopium goreaui</name>
    <dbReference type="NCBI Taxonomy" id="2562237"/>
    <lineage>
        <taxon>Eukaryota</taxon>
        <taxon>Sar</taxon>
        <taxon>Alveolata</taxon>
        <taxon>Dinophyceae</taxon>
        <taxon>Suessiales</taxon>
        <taxon>Symbiodiniaceae</taxon>
        <taxon>Cladocopium</taxon>
    </lineage>
</organism>
<dbReference type="Proteomes" id="UP001152797">
    <property type="component" value="Unassembled WGS sequence"/>
</dbReference>
<name>A0A9P1DU32_9DINO</name>
<proteinExistence type="predicted"/>
<protein>
    <submittedName>
        <fullName evidence="1">Uncharacterized protein</fullName>
    </submittedName>
</protein>
<keyword evidence="3" id="KW-1185">Reference proteome</keyword>
<reference evidence="2 3" key="2">
    <citation type="submission" date="2024-05" db="EMBL/GenBank/DDBJ databases">
        <authorList>
            <person name="Chen Y."/>
            <person name="Shah S."/>
            <person name="Dougan E. K."/>
            <person name="Thang M."/>
            <person name="Chan C."/>
        </authorList>
    </citation>
    <scope>NUCLEOTIDE SEQUENCE [LARGE SCALE GENOMIC DNA]</scope>
</reference>
<accession>A0A9P1DU32</accession>
<evidence type="ECO:0000313" key="1">
    <source>
        <dbReference type="EMBL" id="CAI4015634.1"/>
    </source>
</evidence>
<comment type="caution">
    <text evidence="1">The sequence shown here is derived from an EMBL/GenBank/DDBJ whole genome shotgun (WGS) entry which is preliminary data.</text>
</comment>
<sequence length="59" mass="6126">MSFFSKTKEEVLGQRAGLGSGVSDLTESLVGGALQSFAKMSGSLKALSAFPRGQFLRSG</sequence>
<dbReference type="EMBL" id="CAMXCT030006541">
    <property type="protein sequence ID" value="CAL4802946.1"/>
    <property type="molecule type" value="Genomic_DNA"/>
</dbReference>
<dbReference type="AlphaFoldDB" id="A0A9P1DU32"/>
<dbReference type="EMBL" id="CAMXCT010006541">
    <property type="protein sequence ID" value="CAI4015634.1"/>
    <property type="molecule type" value="Genomic_DNA"/>
</dbReference>